<evidence type="ECO:0000313" key="3">
    <source>
        <dbReference type="EMBL" id="KGF89949.1"/>
    </source>
</evidence>
<feature type="domain" description="VOC" evidence="2">
    <location>
        <begin position="11"/>
        <end position="121"/>
    </location>
</feature>
<dbReference type="GO" id="GO:0004462">
    <property type="term" value="F:lactoylglutathione lyase activity"/>
    <property type="evidence" value="ECO:0007669"/>
    <property type="project" value="InterPro"/>
</dbReference>
<dbReference type="OrthoDB" id="9804944at2"/>
<dbReference type="GO" id="GO:0051213">
    <property type="term" value="F:dioxygenase activity"/>
    <property type="evidence" value="ECO:0007669"/>
    <property type="project" value="UniProtKB-KW"/>
</dbReference>
<dbReference type="Proteomes" id="UP000030491">
    <property type="component" value="Unassembled WGS sequence"/>
</dbReference>
<dbReference type="CDD" id="cd06587">
    <property type="entry name" value="VOC"/>
    <property type="match status" value="1"/>
</dbReference>
<evidence type="ECO:0000313" key="4">
    <source>
        <dbReference type="Proteomes" id="UP000030491"/>
    </source>
</evidence>
<dbReference type="PROSITE" id="PS51819">
    <property type="entry name" value="VOC"/>
    <property type="match status" value="1"/>
</dbReference>
<name>A0A0A1ZNY9_PROMR</name>
<organism evidence="3 4">
    <name type="scientific">Prochlorococcus marinus str. MIT 9116</name>
    <dbReference type="NCBI Taxonomy" id="167544"/>
    <lineage>
        <taxon>Bacteria</taxon>
        <taxon>Bacillati</taxon>
        <taxon>Cyanobacteriota</taxon>
        <taxon>Cyanophyceae</taxon>
        <taxon>Synechococcales</taxon>
        <taxon>Prochlorococcaceae</taxon>
        <taxon>Prochlorococcus</taxon>
    </lineage>
</organism>
<keyword evidence="3" id="KW-0223">Dioxygenase</keyword>
<dbReference type="InterPro" id="IPR037523">
    <property type="entry name" value="VOC_core"/>
</dbReference>
<proteinExistence type="predicted"/>
<evidence type="ECO:0000256" key="1">
    <source>
        <dbReference type="ARBA" id="ARBA00022723"/>
    </source>
</evidence>
<dbReference type="InterPro" id="IPR029068">
    <property type="entry name" value="Glyas_Bleomycin-R_OHBP_Dase"/>
</dbReference>
<keyword evidence="1" id="KW-0479">Metal-binding</keyword>
<comment type="caution">
    <text evidence="3">The sequence shown here is derived from an EMBL/GenBank/DDBJ whole genome shotgun (WGS) entry which is preliminary data.</text>
</comment>
<dbReference type="SUPFAM" id="SSF54593">
    <property type="entry name" value="Glyoxalase/Bleomycin resistance protein/Dihydroxybiphenyl dioxygenase"/>
    <property type="match status" value="1"/>
</dbReference>
<dbReference type="AlphaFoldDB" id="A0A0A1ZNY9"/>
<dbReference type="InterPro" id="IPR018146">
    <property type="entry name" value="Glyoxalase_1_CS"/>
</dbReference>
<dbReference type="GO" id="GO:0046872">
    <property type="term" value="F:metal ion binding"/>
    <property type="evidence" value="ECO:0007669"/>
    <property type="project" value="UniProtKB-KW"/>
</dbReference>
<dbReference type="RefSeq" id="WP_032514597.1">
    <property type="nucleotide sequence ID" value="NZ_JNAJ01000018.1"/>
</dbReference>
<dbReference type="InterPro" id="IPR004360">
    <property type="entry name" value="Glyas_Fos-R_dOase_dom"/>
</dbReference>
<protein>
    <submittedName>
        <fullName evidence="3">Glyoxalase/Bleomycin resistance protein/Dioxygenase</fullName>
    </submittedName>
</protein>
<dbReference type="Gene3D" id="3.10.180.10">
    <property type="entry name" value="2,3-Dihydroxybiphenyl 1,2-Dioxygenase, domain 1"/>
    <property type="match status" value="1"/>
</dbReference>
<accession>A0A0A1ZNY9</accession>
<keyword evidence="3" id="KW-0560">Oxidoreductase</keyword>
<dbReference type="Pfam" id="PF00903">
    <property type="entry name" value="Glyoxalase"/>
    <property type="match status" value="1"/>
</dbReference>
<sequence length="130" mass="14713">MFLKFSQGVNRIGHIALRVENLERAKSFYLKLGMNLVWDDKDWSYLEAGKGKDGLALLGPSYKAAGPHFAFHFETKQEVINIQNDLKNSGVKVGPLHEHRDGTASFYMKDTEGNWLEMLYVPPEGIQSNV</sequence>
<reference evidence="4" key="1">
    <citation type="journal article" date="2014" name="Sci. Data">
        <title>Genomes of diverse isolates of the marine cyanobacterium Prochlorococcus.</title>
        <authorList>
            <person name="Biller S."/>
            <person name="Berube P."/>
            <person name="Thompson J."/>
            <person name="Kelly L."/>
            <person name="Roggensack S."/>
            <person name="Awad L."/>
            <person name="Roache-Johnson K."/>
            <person name="Ding H."/>
            <person name="Giovannoni S.J."/>
            <person name="Moore L.R."/>
            <person name="Chisholm S.W."/>
        </authorList>
    </citation>
    <scope>NUCLEOTIDE SEQUENCE [LARGE SCALE GENOMIC DNA]</scope>
</reference>
<evidence type="ECO:0000259" key="2">
    <source>
        <dbReference type="PROSITE" id="PS51819"/>
    </source>
</evidence>
<dbReference type="EMBL" id="JNAJ01000018">
    <property type="protein sequence ID" value="KGF89949.1"/>
    <property type="molecule type" value="Genomic_DNA"/>
</dbReference>
<gene>
    <name evidence="3" type="ORF">EU93_1812</name>
</gene>
<dbReference type="PROSITE" id="PS00934">
    <property type="entry name" value="GLYOXALASE_I_1"/>
    <property type="match status" value="1"/>
</dbReference>